<accession>A0A1Y5PM71</accession>
<gene>
    <name evidence="1" type="ORF">SPPYR_0022</name>
</gene>
<name>A0A1Y5PM71_9SPHN</name>
<protein>
    <submittedName>
        <fullName evidence="1">Uncharacterized protein</fullName>
    </submittedName>
</protein>
<proteinExistence type="predicted"/>
<dbReference type="KEGG" id="sphu:SPPYR_0022"/>
<dbReference type="RefSeq" id="WP_295322337.1">
    <property type="nucleotide sequence ID" value="NZ_LT598653.1"/>
</dbReference>
<sequence>MIEDKQRQLITRHLLQDATLEGELALLSKQPAKKQATMLERLEALDHYMDLVSPSVEEVDAAAAKLGVSRRQFYRLLTKLRALGPVKALVPGMQNVARASSAREGLAEPIEAALVQALRQEPDAKITKLESMVAAHCARRGLIPPTEWMLRQRVHALRASGTIPRDAVFGARIAVDQINIDLPVLTAGGFVKFGTVTAIIDRSTRLILGASISVEGWHTGLSLAIDDMRRKRITQFANERFPIAVRVSELTWVVPPRLEDFASAATELFPASTRISDVNVISEGPRRHGELIMRLLGDRLGPYPFRSRNMPGSDPELHGRSGTNFDDALRMIEYCVDAWNKKIVRHLPRVPDSDLPKRGRRLNRVSNEIDAFFGPVMARIEDWFTSRADPYHWILG</sequence>
<dbReference type="AlphaFoldDB" id="A0A1Y5PM71"/>
<dbReference type="EMBL" id="LT598653">
    <property type="protein sequence ID" value="SBV31142.1"/>
    <property type="molecule type" value="Genomic_DNA"/>
</dbReference>
<evidence type="ECO:0000313" key="1">
    <source>
        <dbReference type="EMBL" id="SBV31142.1"/>
    </source>
</evidence>
<organism evidence="1">
    <name type="scientific">uncultured Sphingopyxis sp</name>
    <dbReference type="NCBI Taxonomy" id="310581"/>
    <lineage>
        <taxon>Bacteria</taxon>
        <taxon>Pseudomonadati</taxon>
        <taxon>Pseudomonadota</taxon>
        <taxon>Alphaproteobacteria</taxon>
        <taxon>Sphingomonadales</taxon>
        <taxon>Sphingomonadaceae</taxon>
        <taxon>Sphingopyxis</taxon>
        <taxon>environmental samples</taxon>
    </lineage>
</organism>
<reference evidence="1" key="1">
    <citation type="submission" date="2016-03" db="EMBL/GenBank/DDBJ databases">
        <authorList>
            <person name="Ploux O."/>
        </authorList>
    </citation>
    <scope>NUCLEOTIDE SEQUENCE</scope>
    <source>
        <strain evidence="1">UC10</strain>
    </source>
</reference>